<dbReference type="OrthoDB" id="9810297at2"/>
<evidence type="ECO:0000256" key="5">
    <source>
        <dbReference type="ARBA" id="ARBA00022490"/>
    </source>
</evidence>
<dbReference type="FunFam" id="3.40.50.150:FF:000022">
    <property type="entry name" value="Ribosomal RNA small subunit methyltransferase B"/>
    <property type="match status" value="1"/>
</dbReference>
<keyword evidence="10 14" id="KW-0694">RNA-binding</keyword>
<dbReference type="InterPro" id="IPR006027">
    <property type="entry name" value="NusB_RsmB_TIM44"/>
</dbReference>
<evidence type="ECO:0000256" key="9">
    <source>
        <dbReference type="ARBA" id="ARBA00022691"/>
    </source>
</evidence>
<gene>
    <name evidence="16" type="primary">rsmB</name>
    <name evidence="16" type="ORF">F6R98_18270</name>
</gene>
<dbReference type="CDD" id="cd02440">
    <property type="entry name" value="AdoMet_MTases"/>
    <property type="match status" value="1"/>
</dbReference>
<dbReference type="NCBIfam" id="NF008149">
    <property type="entry name" value="PRK10901.1"/>
    <property type="match status" value="1"/>
</dbReference>
<evidence type="ECO:0000256" key="4">
    <source>
        <dbReference type="ARBA" id="ARBA00012140"/>
    </source>
</evidence>
<dbReference type="PROSITE" id="PS01153">
    <property type="entry name" value="NOL1_NOP2_SUN"/>
    <property type="match status" value="1"/>
</dbReference>
<dbReference type="Gene3D" id="1.10.940.10">
    <property type="entry name" value="NusB-like"/>
    <property type="match status" value="1"/>
</dbReference>
<dbReference type="InterPro" id="IPR004573">
    <property type="entry name" value="rRNA_ssu_MeTfrase_B"/>
</dbReference>
<dbReference type="GO" id="GO:0003723">
    <property type="term" value="F:RNA binding"/>
    <property type="evidence" value="ECO:0007669"/>
    <property type="project" value="UniProtKB-UniRule"/>
</dbReference>
<evidence type="ECO:0000313" key="16">
    <source>
        <dbReference type="EMBL" id="QFY44339.1"/>
    </source>
</evidence>
<dbReference type="InParanoid" id="A0A5Q0BL62"/>
<feature type="binding site" evidence="14">
    <location>
        <position position="316"/>
    </location>
    <ligand>
        <name>S-adenosyl-L-methionine</name>
        <dbReference type="ChEBI" id="CHEBI:59789"/>
    </ligand>
</feature>
<feature type="binding site" evidence="14">
    <location>
        <position position="271"/>
    </location>
    <ligand>
        <name>S-adenosyl-L-methionine</name>
        <dbReference type="ChEBI" id="CHEBI:59789"/>
    </ligand>
</feature>
<dbReference type="FunFam" id="3.30.70.1170:FF:000002">
    <property type="entry name" value="Ribosomal RNA small subunit methyltransferase B"/>
    <property type="match status" value="1"/>
</dbReference>
<dbReference type="EMBL" id="CP044205">
    <property type="protein sequence ID" value="QFY44339.1"/>
    <property type="molecule type" value="Genomic_DNA"/>
</dbReference>
<dbReference type="Pfam" id="PF22458">
    <property type="entry name" value="RsmF-B_ferredox"/>
    <property type="match status" value="1"/>
</dbReference>
<dbReference type="Gene3D" id="1.10.287.730">
    <property type="entry name" value="Helix hairpin bin"/>
    <property type="match status" value="1"/>
</dbReference>
<comment type="similarity">
    <text evidence="3 14">Belongs to the class I-like SAM-binding methyltransferase superfamily. RsmB/NOP family.</text>
</comment>
<dbReference type="AlphaFoldDB" id="A0A5Q0BL62"/>
<dbReference type="GO" id="GO:0070475">
    <property type="term" value="P:rRNA base methylation"/>
    <property type="evidence" value="ECO:0007669"/>
    <property type="project" value="TreeGrafter"/>
</dbReference>
<dbReference type="PRINTS" id="PR02008">
    <property type="entry name" value="RCMTFAMILY"/>
</dbReference>
<dbReference type="InterPro" id="IPR001678">
    <property type="entry name" value="MeTrfase_RsmB-F_NOP2_dom"/>
</dbReference>
<evidence type="ECO:0000256" key="11">
    <source>
        <dbReference type="ARBA" id="ARBA00030399"/>
    </source>
</evidence>
<proteinExistence type="inferred from homology"/>
<dbReference type="GO" id="GO:0009383">
    <property type="term" value="F:rRNA (cytosine-C5-)-methyltransferase activity"/>
    <property type="evidence" value="ECO:0007669"/>
    <property type="project" value="TreeGrafter"/>
</dbReference>
<dbReference type="Gene3D" id="3.30.70.1170">
    <property type="entry name" value="Sun protein, domain 3"/>
    <property type="match status" value="1"/>
</dbReference>
<organism evidence="16 17">
    <name type="scientific">Candidatus Methylospira mobilis</name>
    <dbReference type="NCBI Taxonomy" id="1808979"/>
    <lineage>
        <taxon>Bacteria</taxon>
        <taxon>Pseudomonadati</taxon>
        <taxon>Pseudomonadota</taxon>
        <taxon>Gammaproteobacteria</taxon>
        <taxon>Methylococcales</taxon>
        <taxon>Methylococcaceae</taxon>
        <taxon>Candidatus Methylospira</taxon>
    </lineage>
</organism>
<evidence type="ECO:0000256" key="8">
    <source>
        <dbReference type="ARBA" id="ARBA00022679"/>
    </source>
</evidence>
<evidence type="ECO:0000256" key="10">
    <source>
        <dbReference type="ARBA" id="ARBA00022884"/>
    </source>
</evidence>
<comment type="subcellular location">
    <subcellularLocation>
        <location evidence="2">Cytoplasm</location>
    </subcellularLocation>
</comment>
<dbReference type="PANTHER" id="PTHR22807">
    <property type="entry name" value="NOP2 YEAST -RELATED NOL1/NOP2/FMU SUN DOMAIN-CONTAINING"/>
    <property type="match status" value="1"/>
</dbReference>
<evidence type="ECO:0000256" key="14">
    <source>
        <dbReference type="PROSITE-ProRule" id="PRU01023"/>
    </source>
</evidence>
<dbReference type="Pfam" id="PF01189">
    <property type="entry name" value="Methyltr_RsmB-F"/>
    <property type="match status" value="1"/>
</dbReference>
<dbReference type="KEGG" id="mmob:F6R98_18270"/>
<keyword evidence="7 14" id="KW-0489">Methyltransferase</keyword>
<evidence type="ECO:0000256" key="3">
    <source>
        <dbReference type="ARBA" id="ARBA00007494"/>
    </source>
</evidence>
<keyword evidence="9 14" id="KW-0949">S-adenosyl-L-methionine</keyword>
<evidence type="ECO:0000256" key="2">
    <source>
        <dbReference type="ARBA" id="ARBA00004496"/>
    </source>
</evidence>
<evidence type="ECO:0000313" key="17">
    <source>
        <dbReference type="Proteomes" id="UP000325755"/>
    </source>
</evidence>
<sequence>MNTRLLAARALRGVVSESRSLTAVLEDILPTIPRALDRAFVQSLSFGVLRWYWQLDWILSRLAAKPIRDDEIRMLALLGLYQLIHSRVKPHAAVAETVAAAERKQWAKPLLNALLRSWQRRQDALRLEMQSSYAAVYSHPDWLLEAIKRDWPEQYTVVLDAANQPPPMALRVNRLKTGRDAYLALLREAGIAAEACARVESAIILAQPAPVEQLPRFDAGWVSVQDGAAQLAPSLLAVEPGMRVLDACAAPGGKTLHLLESCPDIDLLAIDHAPERLRRVEQNLQRAGLDAQARAGDASDPAAWWDGKPFDRILLDAPCSATGVIRRHSDIKMLRQPEDIPQLIQVQRQMLGALWPLLKPGGILVYSTCSILRSENERQTSAFLNEHPEASEVAIRADWGEAVSCGRQILTGADGMDGFYYARLTR</sequence>
<evidence type="ECO:0000256" key="13">
    <source>
        <dbReference type="ARBA" id="ARBA00047283"/>
    </source>
</evidence>
<feature type="active site" description="Nucleophile" evidence="14">
    <location>
        <position position="369"/>
    </location>
</feature>
<dbReference type="EC" id="2.1.1.176" evidence="4"/>
<name>A0A5Q0BL62_9GAMM</name>
<keyword evidence="17" id="KW-1185">Reference proteome</keyword>
<dbReference type="InterPro" id="IPR029063">
    <property type="entry name" value="SAM-dependent_MTases_sf"/>
</dbReference>
<dbReference type="PROSITE" id="PS51686">
    <property type="entry name" value="SAM_MT_RSMB_NOP"/>
    <property type="match status" value="1"/>
</dbReference>
<comment type="catalytic activity">
    <reaction evidence="13">
        <text>cytidine(967) in 16S rRNA + S-adenosyl-L-methionine = 5-methylcytidine(967) in 16S rRNA + S-adenosyl-L-homocysteine + H(+)</text>
        <dbReference type="Rhea" id="RHEA:42748"/>
        <dbReference type="Rhea" id="RHEA-COMP:10219"/>
        <dbReference type="Rhea" id="RHEA-COMP:10220"/>
        <dbReference type="ChEBI" id="CHEBI:15378"/>
        <dbReference type="ChEBI" id="CHEBI:57856"/>
        <dbReference type="ChEBI" id="CHEBI:59789"/>
        <dbReference type="ChEBI" id="CHEBI:74483"/>
        <dbReference type="ChEBI" id="CHEBI:82748"/>
        <dbReference type="EC" id="2.1.1.176"/>
    </reaction>
</comment>
<evidence type="ECO:0000259" key="15">
    <source>
        <dbReference type="PROSITE" id="PS51686"/>
    </source>
</evidence>
<dbReference type="PANTHER" id="PTHR22807:SF61">
    <property type="entry name" value="NOL1_NOP2_SUN FAMILY PROTEIN _ ANTITERMINATION NUSB DOMAIN-CONTAINING PROTEIN"/>
    <property type="match status" value="1"/>
</dbReference>
<dbReference type="InterPro" id="IPR023267">
    <property type="entry name" value="RCMT"/>
</dbReference>
<dbReference type="SUPFAM" id="SSF53335">
    <property type="entry name" value="S-adenosyl-L-methionine-dependent methyltransferases"/>
    <property type="match status" value="1"/>
</dbReference>
<evidence type="ECO:0000256" key="7">
    <source>
        <dbReference type="ARBA" id="ARBA00022603"/>
    </source>
</evidence>
<protein>
    <recommendedName>
        <fullName evidence="4">16S rRNA (cytosine(967)-C(5))-methyltransferase</fullName>
        <ecNumber evidence="4">2.1.1.176</ecNumber>
    </recommendedName>
    <alternativeName>
        <fullName evidence="11">16S rRNA m5C967 methyltransferase</fullName>
    </alternativeName>
    <alternativeName>
        <fullName evidence="12">rRNA (cytosine-C(5)-)-methyltransferase RsmB</fullName>
    </alternativeName>
</protein>
<dbReference type="SUPFAM" id="SSF48013">
    <property type="entry name" value="NusB-like"/>
    <property type="match status" value="1"/>
</dbReference>
<accession>A0A5Q0BL62</accession>
<dbReference type="InterPro" id="IPR049560">
    <property type="entry name" value="MeTrfase_RsmB-F_NOP2_cat"/>
</dbReference>
<comment type="function">
    <text evidence="1">Specifically methylates the cytosine at position 967 (m5C967) of 16S rRNA.</text>
</comment>
<feature type="domain" description="SAM-dependent MTase RsmB/NOP-type" evidence="15">
    <location>
        <begin position="158"/>
        <end position="426"/>
    </location>
</feature>
<dbReference type="Gene3D" id="3.40.50.150">
    <property type="entry name" value="Vaccinia Virus protein VP39"/>
    <property type="match status" value="1"/>
</dbReference>
<dbReference type="GO" id="GO:0005829">
    <property type="term" value="C:cytosol"/>
    <property type="evidence" value="ECO:0007669"/>
    <property type="project" value="TreeGrafter"/>
</dbReference>
<evidence type="ECO:0000256" key="12">
    <source>
        <dbReference type="ARBA" id="ARBA00031088"/>
    </source>
</evidence>
<dbReference type="InterPro" id="IPR054728">
    <property type="entry name" value="RsmB-like_ferredoxin"/>
</dbReference>
<dbReference type="InterPro" id="IPR035926">
    <property type="entry name" value="NusB-like_sf"/>
</dbReference>
<feature type="binding site" evidence="14">
    <location>
        <position position="297"/>
    </location>
    <ligand>
        <name>S-adenosyl-L-methionine</name>
        <dbReference type="ChEBI" id="CHEBI:59789"/>
    </ligand>
</feature>
<evidence type="ECO:0000256" key="6">
    <source>
        <dbReference type="ARBA" id="ARBA00022552"/>
    </source>
</evidence>
<dbReference type="NCBIfam" id="TIGR00563">
    <property type="entry name" value="rsmB"/>
    <property type="match status" value="1"/>
</dbReference>
<evidence type="ECO:0000256" key="1">
    <source>
        <dbReference type="ARBA" id="ARBA00002724"/>
    </source>
</evidence>
<dbReference type="FunCoup" id="A0A5Q0BL62">
    <property type="interactions" value="533"/>
</dbReference>
<keyword evidence="8 14" id="KW-0808">Transferase</keyword>
<reference evidence="16 17" key="1">
    <citation type="submission" date="2019-09" db="EMBL/GenBank/DDBJ databases">
        <title>Ecophysiology of the spiral-shaped methanotroph Methylospira mobilis as revealed by the complete genome sequence.</title>
        <authorList>
            <person name="Oshkin I.Y."/>
            <person name="Dedysh S.N."/>
            <person name="Miroshnikov K."/>
            <person name="Danilova O.V."/>
            <person name="Hakobyan A."/>
            <person name="Liesack W."/>
        </authorList>
    </citation>
    <scope>NUCLEOTIDE SEQUENCE [LARGE SCALE GENOMIC DNA]</scope>
    <source>
        <strain evidence="16 17">Shm1</strain>
    </source>
</reference>
<keyword evidence="5" id="KW-0963">Cytoplasm</keyword>
<keyword evidence="6" id="KW-0698">rRNA processing</keyword>
<dbReference type="InterPro" id="IPR018314">
    <property type="entry name" value="RsmB/NOL1/NOP2-like_CS"/>
</dbReference>
<dbReference type="RefSeq" id="WP_153250304.1">
    <property type="nucleotide sequence ID" value="NZ_CP044205.1"/>
</dbReference>
<feature type="binding site" evidence="14">
    <location>
        <begin position="248"/>
        <end position="254"/>
    </location>
    <ligand>
        <name>S-adenosyl-L-methionine</name>
        <dbReference type="ChEBI" id="CHEBI:59789"/>
    </ligand>
</feature>
<dbReference type="Proteomes" id="UP000325755">
    <property type="component" value="Chromosome"/>
</dbReference>
<dbReference type="Pfam" id="PF01029">
    <property type="entry name" value="NusB"/>
    <property type="match status" value="1"/>
</dbReference>
<dbReference type="GO" id="GO:0006355">
    <property type="term" value="P:regulation of DNA-templated transcription"/>
    <property type="evidence" value="ECO:0007669"/>
    <property type="project" value="InterPro"/>
</dbReference>